<dbReference type="AlphaFoldDB" id="A0A8S3YUP9"/>
<dbReference type="InterPro" id="IPR016024">
    <property type="entry name" value="ARM-type_fold"/>
</dbReference>
<dbReference type="Gene3D" id="1.25.10.10">
    <property type="entry name" value="Leucine-rich Repeat Variant"/>
    <property type="match status" value="1"/>
</dbReference>
<reference evidence="1" key="1">
    <citation type="submission" date="2021-04" db="EMBL/GenBank/DDBJ databases">
        <authorList>
            <consortium name="Molecular Ecology Group"/>
        </authorList>
    </citation>
    <scope>NUCLEOTIDE SEQUENCE</scope>
</reference>
<dbReference type="SUPFAM" id="SSF48371">
    <property type="entry name" value="ARM repeat"/>
    <property type="match status" value="1"/>
</dbReference>
<proteinExistence type="predicted"/>
<keyword evidence="2" id="KW-1185">Reference proteome</keyword>
<dbReference type="EMBL" id="CAJHNH020000630">
    <property type="protein sequence ID" value="CAG5118920.1"/>
    <property type="molecule type" value="Genomic_DNA"/>
</dbReference>
<comment type="caution">
    <text evidence="1">The sequence shown here is derived from an EMBL/GenBank/DDBJ whole genome shotgun (WGS) entry which is preliminary data.</text>
</comment>
<evidence type="ECO:0000313" key="1">
    <source>
        <dbReference type="EMBL" id="CAG5118920.1"/>
    </source>
</evidence>
<evidence type="ECO:0000313" key="2">
    <source>
        <dbReference type="Proteomes" id="UP000678393"/>
    </source>
</evidence>
<organism evidence="1 2">
    <name type="scientific">Candidula unifasciata</name>
    <dbReference type="NCBI Taxonomy" id="100452"/>
    <lineage>
        <taxon>Eukaryota</taxon>
        <taxon>Metazoa</taxon>
        <taxon>Spiralia</taxon>
        <taxon>Lophotrochozoa</taxon>
        <taxon>Mollusca</taxon>
        <taxon>Gastropoda</taxon>
        <taxon>Heterobranchia</taxon>
        <taxon>Euthyneura</taxon>
        <taxon>Panpulmonata</taxon>
        <taxon>Eupulmonata</taxon>
        <taxon>Stylommatophora</taxon>
        <taxon>Helicina</taxon>
        <taxon>Helicoidea</taxon>
        <taxon>Geomitridae</taxon>
        <taxon>Candidula</taxon>
    </lineage>
</organism>
<accession>A0A8S3YUP9</accession>
<name>A0A8S3YUP9_9EUPU</name>
<gene>
    <name evidence="1" type="ORF">CUNI_LOCUS4478</name>
</gene>
<dbReference type="OrthoDB" id="6120180at2759"/>
<dbReference type="InterPro" id="IPR011989">
    <property type="entry name" value="ARM-like"/>
</dbReference>
<dbReference type="Proteomes" id="UP000678393">
    <property type="component" value="Unassembled WGS sequence"/>
</dbReference>
<protein>
    <submittedName>
        <fullName evidence="1">Uncharacterized protein</fullName>
    </submittedName>
</protein>
<sequence>MLLDGLTKCVNICAYYSSSHRRFAIVKKTYLSLKGVTSSEMNAVLRWSDLVSLPDASTFLTQRVSWNVMEEHLTALANSDNKSLVLLAARICMESLARNQASYISSIVNLGGISQLIRLGDTRDILLKKRVYACLEVMSRYDPAQRHLIDEGILAQAVRHLQDCNSPELQLSCLFILNSLCSNRNTLLNILAVDNYLVITAAMQMLTDSAKNTPGLDHSHSWCTLPRQNLILLCKLCVDGEMKTLT</sequence>